<evidence type="ECO:0000313" key="3">
    <source>
        <dbReference type="Proteomes" id="UP000658202"/>
    </source>
</evidence>
<dbReference type="InterPro" id="IPR023198">
    <property type="entry name" value="PGP-like_dom2"/>
</dbReference>
<reference evidence="3" key="1">
    <citation type="journal article" date="2019" name="Int. J. Syst. Evol. Microbiol.">
        <title>The Global Catalogue of Microorganisms (GCM) 10K type strain sequencing project: providing services to taxonomists for standard genome sequencing and annotation.</title>
        <authorList>
            <consortium name="The Broad Institute Genomics Platform"/>
            <consortium name="The Broad Institute Genome Sequencing Center for Infectious Disease"/>
            <person name="Wu L."/>
            <person name="Ma J."/>
        </authorList>
    </citation>
    <scope>NUCLEOTIDE SEQUENCE [LARGE SCALE GENOMIC DNA]</scope>
    <source>
        <strain evidence="3">CCM 8490</strain>
    </source>
</reference>
<keyword evidence="1" id="KW-0378">Hydrolase</keyword>
<dbReference type="Gene3D" id="3.40.50.1000">
    <property type="entry name" value="HAD superfamily/HAD-like"/>
    <property type="match status" value="1"/>
</dbReference>
<dbReference type="PANTHER" id="PTHR43316:SF8">
    <property type="entry name" value="HAD FAMILY HYDROLASE"/>
    <property type="match status" value="1"/>
</dbReference>
<gene>
    <name evidence="2" type="ORF">GCM10007332_21390</name>
</gene>
<dbReference type="Pfam" id="PF00702">
    <property type="entry name" value="Hydrolase"/>
    <property type="match status" value="1"/>
</dbReference>
<organism evidence="2 3">
    <name type="scientific">Epilithonimonas arachidiradicis</name>
    <dbReference type="NCBI Taxonomy" id="1617282"/>
    <lineage>
        <taxon>Bacteria</taxon>
        <taxon>Pseudomonadati</taxon>
        <taxon>Bacteroidota</taxon>
        <taxon>Flavobacteriia</taxon>
        <taxon>Flavobacteriales</taxon>
        <taxon>Weeksellaceae</taxon>
        <taxon>Chryseobacterium group</taxon>
        <taxon>Epilithonimonas</taxon>
    </lineage>
</organism>
<evidence type="ECO:0000256" key="1">
    <source>
        <dbReference type="ARBA" id="ARBA00022801"/>
    </source>
</evidence>
<sequence>MSFFQVIAFLNFAFSKYKNKEMKNKIKTIAFDADDTLWINEPYFQEAEKQFCRLLEDYLPQHSVSQELFKTEMKNLHLYGYGVKGFILCMIETASRISNATIPVKLIDEIVSIGHELLQKPIELLSGVSETLDKLKGNYRLIVATKGDLLDQERKLKNSGLEGYFHHIEIMSDKKVGDYQKLLKHLDCKPENFLMLGNSIKSDILPVMELGGYAAHIPYHVTWAHERHEPVLKHENFMELKSIADILSYL</sequence>
<protein>
    <submittedName>
        <fullName evidence="2">Haloacid dehalogenase</fullName>
    </submittedName>
</protein>
<evidence type="ECO:0000313" key="2">
    <source>
        <dbReference type="EMBL" id="GGG59442.1"/>
    </source>
</evidence>
<keyword evidence="3" id="KW-1185">Reference proteome</keyword>
<dbReference type="SUPFAM" id="SSF56784">
    <property type="entry name" value="HAD-like"/>
    <property type="match status" value="1"/>
</dbReference>
<dbReference type="InterPro" id="IPR036412">
    <property type="entry name" value="HAD-like_sf"/>
</dbReference>
<proteinExistence type="predicted"/>
<dbReference type="PANTHER" id="PTHR43316">
    <property type="entry name" value="HYDROLASE, HALOACID DELAHOGENASE-RELATED"/>
    <property type="match status" value="1"/>
</dbReference>
<dbReference type="EMBL" id="BMCW01000004">
    <property type="protein sequence ID" value="GGG59442.1"/>
    <property type="molecule type" value="Genomic_DNA"/>
</dbReference>
<accession>A0ABQ1X679</accession>
<dbReference type="Proteomes" id="UP000658202">
    <property type="component" value="Unassembled WGS sequence"/>
</dbReference>
<dbReference type="InterPro" id="IPR051540">
    <property type="entry name" value="S-2-haloacid_dehalogenase"/>
</dbReference>
<dbReference type="InterPro" id="IPR023214">
    <property type="entry name" value="HAD_sf"/>
</dbReference>
<comment type="caution">
    <text evidence="2">The sequence shown here is derived from an EMBL/GenBank/DDBJ whole genome shotgun (WGS) entry which is preliminary data.</text>
</comment>
<dbReference type="Gene3D" id="1.10.150.240">
    <property type="entry name" value="Putative phosphatase, domain 2"/>
    <property type="match status" value="1"/>
</dbReference>
<name>A0ABQ1X679_9FLAO</name>